<protein>
    <submittedName>
        <fullName evidence="7">RNase adapter RapZ</fullName>
    </submittedName>
</protein>
<gene>
    <name evidence="7" type="primary">rapZ</name>
    <name evidence="7" type="ORF">GCM10022378_22470</name>
</gene>
<evidence type="ECO:0000256" key="1">
    <source>
        <dbReference type="ARBA" id="ARBA00022741"/>
    </source>
</evidence>
<organism evidence="7 8">
    <name type="scientific">Salinicoccus jeotgali</name>
    <dbReference type="NCBI Taxonomy" id="381634"/>
    <lineage>
        <taxon>Bacteria</taxon>
        <taxon>Bacillati</taxon>
        <taxon>Bacillota</taxon>
        <taxon>Bacilli</taxon>
        <taxon>Bacillales</taxon>
        <taxon>Staphylococcaceae</taxon>
        <taxon>Salinicoccus</taxon>
    </lineage>
</organism>
<dbReference type="Proteomes" id="UP001500920">
    <property type="component" value="Unassembled WGS sequence"/>
</dbReference>
<dbReference type="InterPro" id="IPR053930">
    <property type="entry name" value="RapZ-like_N"/>
</dbReference>
<comment type="caution">
    <text evidence="7">The sequence shown here is derived from an EMBL/GenBank/DDBJ whole genome shotgun (WGS) entry which is preliminary data.</text>
</comment>
<name>A0ABP7FB11_9STAP</name>
<evidence type="ECO:0000313" key="7">
    <source>
        <dbReference type="EMBL" id="GAA3733775.1"/>
    </source>
</evidence>
<evidence type="ECO:0000256" key="4">
    <source>
        <dbReference type="HAMAP-Rule" id="MF_00636"/>
    </source>
</evidence>
<keyword evidence="2 4" id="KW-0067">ATP-binding</keyword>
<dbReference type="Pfam" id="PF03668">
    <property type="entry name" value="RapZ-like_N"/>
    <property type="match status" value="1"/>
</dbReference>
<dbReference type="PIRSF" id="PIRSF005052">
    <property type="entry name" value="P-loopkin"/>
    <property type="match status" value="1"/>
</dbReference>
<dbReference type="InterPro" id="IPR027417">
    <property type="entry name" value="P-loop_NTPase"/>
</dbReference>
<proteinExistence type="inferred from homology"/>
<dbReference type="PANTHER" id="PTHR30448:SF0">
    <property type="entry name" value="RNASE ADAPTER PROTEIN RAPZ"/>
    <property type="match status" value="1"/>
</dbReference>
<feature type="domain" description="RapZ-like N-terminal" evidence="5">
    <location>
        <begin position="4"/>
        <end position="159"/>
    </location>
</feature>
<keyword evidence="3 4" id="KW-0342">GTP-binding</keyword>
<feature type="binding site" evidence="4">
    <location>
        <begin position="60"/>
        <end position="63"/>
    </location>
    <ligand>
        <name>GTP</name>
        <dbReference type="ChEBI" id="CHEBI:37565"/>
    </ligand>
</feature>
<dbReference type="InterPro" id="IPR053931">
    <property type="entry name" value="RapZ_C"/>
</dbReference>
<evidence type="ECO:0000313" key="8">
    <source>
        <dbReference type="Proteomes" id="UP001500920"/>
    </source>
</evidence>
<reference evidence="8" key="1">
    <citation type="journal article" date="2019" name="Int. J. Syst. Evol. Microbiol.">
        <title>The Global Catalogue of Microorganisms (GCM) 10K type strain sequencing project: providing services to taxonomists for standard genome sequencing and annotation.</title>
        <authorList>
            <consortium name="The Broad Institute Genomics Platform"/>
            <consortium name="The Broad Institute Genome Sequencing Center for Infectious Disease"/>
            <person name="Wu L."/>
            <person name="Ma J."/>
        </authorList>
    </citation>
    <scope>NUCLEOTIDE SEQUENCE [LARGE SCALE GENOMIC DNA]</scope>
    <source>
        <strain evidence="8">JCM 16981</strain>
    </source>
</reference>
<feature type="binding site" evidence="4">
    <location>
        <begin position="9"/>
        <end position="16"/>
    </location>
    <ligand>
        <name>ATP</name>
        <dbReference type="ChEBI" id="CHEBI:30616"/>
    </ligand>
</feature>
<dbReference type="RefSeq" id="WP_344704480.1">
    <property type="nucleotide sequence ID" value="NZ_BAABCK010000070.1"/>
</dbReference>
<dbReference type="PANTHER" id="PTHR30448">
    <property type="entry name" value="RNASE ADAPTER PROTEIN RAPZ"/>
    <property type="match status" value="1"/>
</dbReference>
<evidence type="ECO:0000259" key="6">
    <source>
        <dbReference type="Pfam" id="PF22740"/>
    </source>
</evidence>
<keyword evidence="8" id="KW-1185">Reference proteome</keyword>
<evidence type="ECO:0000259" key="5">
    <source>
        <dbReference type="Pfam" id="PF03668"/>
    </source>
</evidence>
<dbReference type="Gene3D" id="3.40.50.300">
    <property type="entry name" value="P-loop containing nucleotide triphosphate hydrolases"/>
    <property type="match status" value="1"/>
</dbReference>
<dbReference type="NCBIfam" id="NF003828">
    <property type="entry name" value="PRK05416.1"/>
    <property type="match status" value="1"/>
</dbReference>
<dbReference type="EMBL" id="BAABCK010000070">
    <property type="protein sequence ID" value="GAA3733775.1"/>
    <property type="molecule type" value="Genomic_DNA"/>
</dbReference>
<sequence length="294" mass="33426">MKKLSIVTGMSGAGKSVAIEALEDMSYFCIDNLPPILLQKVLELMETTEGQMEQVGLGIDLRGKEFFDQLLDEIEQLRDHPDIALEIIFLDADDNRLVSRYKETRRAHPLDGEMVLLDAIMKERELLSVLRGHASHIIDTTEMTPKELRNLMFEKCSGDNGPAFNINVLSFGFKHGVPIDADLVFDVRFLPNPHYIDALRPLTGLDEPVSSYVMKWKETKKFYKKLYDLLKYMIPQYIKEGKAQLVIAIGCTGGKHRSVTLVEKLTEDLSEDFNFTIRAVHRDAPVEGVEHEED</sequence>
<dbReference type="InterPro" id="IPR005337">
    <property type="entry name" value="RapZ-like"/>
</dbReference>
<evidence type="ECO:0000256" key="2">
    <source>
        <dbReference type="ARBA" id="ARBA00022840"/>
    </source>
</evidence>
<dbReference type="Pfam" id="PF22740">
    <property type="entry name" value="PapZ_C"/>
    <property type="match status" value="1"/>
</dbReference>
<feature type="domain" description="RapZ C-terminal" evidence="6">
    <location>
        <begin position="165"/>
        <end position="283"/>
    </location>
</feature>
<keyword evidence="1 4" id="KW-0547">Nucleotide-binding</keyword>
<dbReference type="HAMAP" id="MF_00636">
    <property type="entry name" value="RapZ_like"/>
    <property type="match status" value="1"/>
</dbReference>
<accession>A0ABP7FB11</accession>
<evidence type="ECO:0000256" key="3">
    <source>
        <dbReference type="ARBA" id="ARBA00023134"/>
    </source>
</evidence>
<dbReference type="SUPFAM" id="SSF52540">
    <property type="entry name" value="P-loop containing nucleoside triphosphate hydrolases"/>
    <property type="match status" value="1"/>
</dbReference>